<evidence type="ECO:0000313" key="6">
    <source>
        <dbReference type="EMBL" id="SHM23574.1"/>
    </source>
</evidence>
<comment type="pathway">
    <text evidence="1">Lipid metabolism; butanoate metabolism.</text>
</comment>
<comment type="similarity">
    <text evidence="2">Belongs to the 3-hydroxyacyl-CoA dehydrogenase family.</text>
</comment>
<dbReference type="AlphaFoldDB" id="A0A9X8MXY1"/>
<evidence type="ECO:0000259" key="4">
    <source>
        <dbReference type="Pfam" id="PF00725"/>
    </source>
</evidence>
<dbReference type="EMBL" id="FRBK01000009">
    <property type="protein sequence ID" value="SHM23574.1"/>
    <property type="molecule type" value="Genomic_DNA"/>
</dbReference>
<feature type="domain" description="3-hydroxyacyl-CoA dehydrogenase C-terminal" evidence="4">
    <location>
        <begin position="169"/>
        <end position="237"/>
    </location>
</feature>
<dbReference type="GO" id="GO:0006631">
    <property type="term" value="P:fatty acid metabolic process"/>
    <property type="evidence" value="ECO:0007669"/>
    <property type="project" value="InterPro"/>
</dbReference>
<proteinExistence type="inferred from homology"/>
<dbReference type="GO" id="GO:0050104">
    <property type="term" value="F:L-gulonate 3-dehydrogenase activity"/>
    <property type="evidence" value="ECO:0007669"/>
    <property type="project" value="TreeGrafter"/>
</dbReference>
<keyword evidence="3" id="KW-0560">Oxidoreductase</keyword>
<evidence type="ECO:0000256" key="1">
    <source>
        <dbReference type="ARBA" id="ARBA00005086"/>
    </source>
</evidence>
<dbReference type="PANTHER" id="PTHR48075">
    <property type="entry name" value="3-HYDROXYACYL-COA DEHYDROGENASE FAMILY PROTEIN"/>
    <property type="match status" value="1"/>
</dbReference>
<dbReference type="SUPFAM" id="SSF48179">
    <property type="entry name" value="6-phosphogluconate dehydrogenase C-terminal domain-like"/>
    <property type="match status" value="1"/>
</dbReference>
<reference evidence="7" key="1">
    <citation type="submission" date="2016-11" db="EMBL/GenBank/DDBJ databases">
        <authorList>
            <person name="Jaros S."/>
            <person name="Januszkiewicz K."/>
            <person name="Wedrychowicz H."/>
        </authorList>
    </citation>
    <scope>NUCLEOTIDE SEQUENCE [LARGE SCALE GENOMIC DNA]</scope>
    <source>
        <strain evidence="7">CGMCC 4.3555</strain>
    </source>
</reference>
<dbReference type="GO" id="GO:0070403">
    <property type="term" value="F:NAD+ binding"/>
    <property type="evidence" value="ECO:0007669"/>
    <property type="project" value="InterPro"/>
</dbReference>
<protein>
    <submittedName>
        <fullName evidence="6">Ketoreductase RED1</fullName>
    </submittedName>
</protein>
<evidence type="ECO:0000259" key="5">
    <source>
        <dbReference type="Pfam" id="PF02737"/>
    </source>
</evidence>
<dbReference type="Pfam" id="PF00725">
    <property type="entry name" value="3HCDH"/>
    <property type="match status" value="1"/>
</dbReference>
<evidence type="ECO:0000256" key="2">
    <source>
        <dbReference type="ARBA" id="ARBA00009463"/>
    </source>
</evidence>
<dbReference type="Proteomes" id="UP000184388">
    <property type="component" value="Unassembled WGS sequence"/>
</dbReference>
<dbReference type="Gene3D" id="3.40.50.720">
    <property type="entry name" value="NAD(P)-binding Rossmann-like Domain"/>
    <property type="match status" value="1"/>
</dbReference>
<dbReference type="SUPFAM" id="SSF51735">
    <property type="entry name" value="NAD(P)-binding Rossmann-fold domains"/>
    <property type="match status" value="1"/>
</dbReference>
<organism evidence="6 7">
    <name type="scientific">Streptomyces yunnanensis</name>
    <dbReference type="NCBI Taxonomy" id="156453"/>
    <lineage>
        <taxon>Bacteria</taxon>
        <taxon>Bacillati</taxon>
        <taxon>Actinomycetota</taxon>
        <taxon>Actinomycetes</taxon>
        <taxon>Kitasatosporales</taxon>
        <taxon>Streptomycetaceae</taxon>
        <taxon>Streptomyces</taxon>
    </lineage>
</organism>
<accession>A0A9X8MXY1</accession>
<evidence type="ECO:0000256" key="3">
    <source>
        <dbReference type="ARBA" id="ARBA00023002"/>
    </source>
</evidence>
<name>A0A9X8MXY1_9ACTN</name>
<dbReference type="InterPro" id="IPR008927">
    <property type="entry name" value="6-PGluconate_DH-like_C_sf"/>
</dbReference>
<gene>
    <name evidence="6" type="ORF">SAMN05216268_109204</name>
</gene>
<comment type="caution">
    <text evidence="6">The sequence shown here is derived from an EMBL/GenBank/DDBJ whole genome shotgun (WGS) entry which is preliminary data.</text>
</comment>
<dbReference type="InterPro" id="IPR006176">
    <property type="entry name" value="3-OHacyl-CoA_DH_NAD-bd"/>
</dbReference>
<dbReference type="Gene3D" id="1.10.1040.10">
    <property type="entry name" value="N-(1-d-carboxylethyl)-l-norvaline Dehydrogenase, domain 2"/>
    <property type="match status" value="1"/>
</dbReference>
<evidence type="ECO:0000313" key="7">
    <source>
        <dbReference type="Proteomes" id="UP000184388"/>
    </source>
</evidence>
<dbReference type="InterPro" id="IPR013328">
    <property type="entry name" value="6PGD_dom2"/>
</dbReference>
<feature type="domain" description="3-hydroxyacyl-CoA dehydrogenase NAD binding" evidence="5">
    <location>
        <begin position="7"/>
        <end position="44"/>
    </location>
</feature>
<dbReference type="InterPro" id="IPR036291">
    <property type="entry name" value="NAD(P)-bd_dom_sf"/>
</dbReference>
<dbReference type="PANTHER" id="PTHR48075:SF1">
    <property type="entry name" value="LAMBDA-CRYSTALLIN HOMOLOG"/>
    <property type="match status" value="1"/>
</dbReference>
<dbReference type="InterPro" id="IPR006108">
    <property type="entry name" value="3HC_DH_C"/>
</dbReference>
<sequence length="299" mass="31875">MIFVAVVTIVGAGVIGISWARLFGAAGWEVRISDPRPDLPELVARELADLPVRATDDLAAAATGADFVQEAGPERIEIKEQMFATLAAHTRDDVVLASSSSSLLPSAIAQGNPAADRIVIGHPFNPPELMPLVEVVPGPLTSARTADRASEVYRELGKLPIRLKKEIPGFVGNRLQKVFDDQAAYLVQQGVIDVQDLDDLVRASLGLRWATIGPFESGVLGGGPGGMRHLMEHVGSQLTFEIGEPDPARMGEVLDAVEDAYGTGESAHERLADLRDGRTRAVLKPLGWAEPASGDGRQQ</sequence>
<feature type="domain" description="3-hydroxyacyl-CoA dehydrogenase NAD binding" evidence="5">
    <location>
        <begin position="52"/>
        <end position="165"/>
    </location>
</feature>
<dbReference type="Pfam" id="PF02737">
    <property type="entry name" value="3HCDH_N"/>
    <property type="match status" value="2"/>
</dbReference>